<comment type="caution">
    <text evidence="1">The sequence shown here is derived from an EMBL/GenBank/DDBJ whole genome shotgun (WGS) entry which is preliminary data.</text>
</comment>
<organism evidence="1 2">
    <name type="scientific">Natrinema altunense</name>
    <dbReference type="NCBI Taxonomy" id="222984"/>
    <lineage>
        <taxon>Archaea</taxon>
        <taxon>Methanobacteriati</taxon>
        <taxon>Methanobacteriota</taxon>
        <taxon>Stenosarchaea group</taxon>
        <taxon>Halobacteria</taxon>
        <taxon>Halobacteriales</taxon>
        <taxon>Natrialbaceae</taxon>
        <taxon>Natrinema</taxon>
    </lineage>
</organism>
<protein>
    <submittedName>
        <fullName evidence="1">Uncharacterized protein</fullName>
    </submittedName>
</protein>
<accession>A0A482XZ59</accession>
<evidence type="ECO:0000313" key="1">
    <source>
        <dbReference type="EMBL" id="RZH67175.1"/>
    </source>
</evidence>
<evidence type="ECO:0000313" key="2">
    <source>
        <dbReference type="Proteomes" id="UP000292704"/>
    </source>
</evidence>
<gene>
    <name evidence="1" type="ORF">ELS17_15625</name>
</gene>
<reference evidence="1 2" key="1">
    <citation type="submission" date="2019-02" db="EMBL/GenBank/DDBJ databases">
        <title>Genome analysis provides insights into bioremediation potentialities and Haloocin production by Natrinema altunense strain 4.1R isolated from Chott Douz in Tunisian desert.</title>
        <authorList>
            <person name="Najjari A."/>
            <person name="Youssef N."/>
            <person name="Ben Dhia O."/>
            <person name="Ferjani R."/>
            <person name="El Hidri D."/>
            <person name="Ouzari H.I."/>
            <person name="Cherif A."/>
        </authorList>
    </citation>
    <scope>NUCLEOTIDE SEQUENCE [LARGE SCALE GENOMIC DNA]</scope>
    <source>
        <strain evidence="1 2">4.1R</strain>
    </source>
</reference>
<dbReference type="OrthoDB" id="181358at2157"/>
<dbReference type="Proteomes" id="UP000292704">
    <property type="component" value="Unassembled WGS sequence"/>
</dbReference>
<name>A0A482XZ59_9EURY</name>
<dbReference type="EMBL" id="SHMR01000007">
    <property type="protein sequence ID" value="RZH67175.1"/>
    <property type="molecule type" value="Genomic_DNA"/>
</dbReference>
<proteinExistence type="predicted"/>
<sequence length="61" mass="6960">MRTDITLRGSKADQFERIQNHLEDRRGHDLSRADVVGALMADFEQDLEDTRVGSVRRCSGQ</sequence>
<dbReference type="RefSeq" id="WP_130171404.1">
    <property type="nucleotide sequence ID" value="NZ_SHMR01000007.1"/>
</dbReference>
<dbReference type="AlphaFoldDB" id="A0A482XZ59"/>